<organism evidence="2">
    <name type="scientific">Cyprideis torosa</name>
    <dbReference type="NCBI Taxonomy" id="163714"/>
    <lineage>
        <taxon>Eukaryota</taxon>
        <taxon>Metazoa</taxon>
        <taxon>Ecdysozoa</taxon>
        <taxon>Arthropoda</taxon>
        <taxon>Crustacea</taxon>
        <taxon>Oligostraca</taxon>
        <taxon>Ostracoda</taxon>
        <taxon>Podocopa</taxon>
        <taxon>Podocopida</taxon>
        <taxon>Cytherocopina</taxon>
        <taxon>Cytheroidea</taxon>
        <taxon>Cytherideidae</taxon>
        <taxon>Cyprideis</taxon>
    </lineage>
</organism>
<name>A0A7R8WVJ3_9CRUS</name>
<reference evidence="2" key="1">
    <citation type="submission" date="2020-11" db="EMBL/GenBank/DDBJ databases">
        <authorList>
            <person name="Tran Van P."/>
        </authorList>
    </citation>
    <scope>NUCLEOTIDE SEQUENCE</scope>
</reference>
<feature type="non-terminal residue" evidence="2">
    <location>
        <position position="142"/>
    </location>
</feature>
<feature type="compositionally biased region" description="Polar residues" evidence="1">
    <location>
        <begin position="19"/>
        <end position="31"/>
    </location>
</feature>
<proteinExistence type="predicted"/>
<sequence length="142" mass="15738">MPMPGACRSKYTCGKDSKSGQTPSNTQSVNESIDESKLKNFGLATSVLKNRCTCSVGSAKEVCCHCNADKGTLEEQLLALQEKILYTFSPAEAGRTEENLSQTQQDLKWSSQHLRSLMQRIQQQYPTLFQTSAGKEMTTFES</sequence>
<gene>
    <name evidence="2" type="ORF">CTOB1V02_LOCUS16677</name>
</gene>
<evidence type="ECO:0000256" key="1">
    <source>
        <dbReference type="SAM" id="MobiDB-lite"/>
    </source>
</evidence>
<evidence type="ECO:0000313" key="2">
    <source>
        <dbReference type="EMBL" id="CAD7238862.1"/>
    </source>
</evidence>
<feature type="region of interest" description="Disordered" evidence="1">
    <location>
        <begin position="1"/>
        <end position="33"/>
    </location>
</feature>
<dbReference type="AlphaFoldDB" id="A0A7R8WVJ3"/>
<protein>
    <submittedName>
        <fullName evidence="2">Uncharacterized protein</fullName>
    </submittedName>
</protein>
<dbReference type="EMBL" id="OB710394">
    <property type="protein sequence ID" value="CAD7238862.1"/>
    <property type="molecule type" value="Genomic_DNA"/>
</dbReference>
<accession>A0A7R8WVJ3</accession>